<dbReference type="InterPro" id="IPR023214">
    <property type="entry name" value="HAD_sf"/>
</dbReference>
<dbReference type="Pfam" id="PF08282">
    <property type="entry name" value="Hydrolase_3"/>
    <property type="match status" value="1"/>
</dbReference>
<evidence type="ECO:0000256" key="1">
    <source>
        <dbReference type="ARBA" id="ARBA00001946"/>
    </source>
</evidence>
<keyword evidence="4 7" id="KW-0479">Metal-binding</keyword>
<dbReference type="InterPro" id="IPR006549">
    <property type="entry name" value="HAD-SF_hydro_IIIA"/>
</dbReference>
<feature type="binding site" evidence="7">
    <location>
        <position position="102"/>
    </location>
    <ligand>
        <name>Mg(2+)</name>
        <dbReference type="ChEBI" id="CHEBI:18420"/>
    </ligand>
</feature>
<evidence type="ECO:0000256" key="2">
    <source>
        <dbReference type="ARBA" id="ARBA00005893"/>
    </source>
</evidence>
<dbReference type="SFLD" id="SFLDG01138">
    <property type="entry name" value="C1.6.2:_Deoxy-d-mannose-octulo"/>
    <property type="match status" value="1"/>
</dbReference>
<dbReference type="SFLD" id="SFLDG01136">
    <property type="entry name" value="C1.6:_Phosphoserine_Phosphatas"/>
    <property type="match status" value="1"/>
</dbReference>
<dbReference type="InterPro" id="IPR010023">
    <property type="entry name" value="KdsC_fam"/>
</dbReference>
<evidence type="ECO:0000256" key="6">
    <source>
        <dbReference type="ARBA" id="ARBA00022842"/>
    </source>
</evidence>
<evidence type="ECO:0000313" key="8">
    <source>
        <dbReference type="EMBL" id="CAA6803759.1"/>
    </source>
</evidence>
<comment type="subunit">
    <text evidence="3">Homotetramer.</text>
</comment>
<sequence length="165" mass="18251">MSIELIVLDVDGTLTDGKITYTQNGDEIKSFSVKDGLAIASWVKLGKHVAIITGRSSKIVERRAKELGIAHFYQGIHNKREVLETLLKELNLTMNNVASIGDDLNDYSMLVASKRAYVPADASIFVQKIATEVLSSNGGDAAVREMIEKLIVLENLEEKYLALWQ</sequence>
<dbReference type="GO" id="GO:0046872">
    <property type="term" value="F:metal ion binding"/>
    <property type="evidence" value="ECO:0007669"/>
    <property type="project" value="UniProtKB-KW"/>
</dbReference>
<dbReference type="PANTHER" id="PTHR21485">
    <property type="entry name" value="HAD SUPERFAMILY MEMBERS CMAS AND KDSC"/>
    <property type="match status" value="1"/>
</dbReference>
<dbReference type="EC" id="3.1.3.45" evidence="8"/>
<protein>
    <submittedName>
        <fullName evidence="8">3-deoxy-D-manno-octulosonate 8-phosphate phosphatase (EC)</fullName>
        <ecNumber evidence="8">3.1.3.45</ecNumber>
    </submittedName>
</protein>
<proteinExistence type="inferred from homology"/>
<gene>
    <name evidence="8" type="ORF">HELGO_WM10759</name>
</gene>
<keyword evidence="5 8" id="KW-0378">Hydrolase</keyword>
<dbReference type="FunFam" id="3.40.50.1000:FF:000029">
    <property type="entry name" value="3-deoxy-D-manno-octulosonate 8-phosphate phosphatase KdsC"/>
    <property type="match status" value="1"/>
</dbReference>
<keyword evidence="6 7" id="KW-0460">Magnesium</keyword>
<comment type="cofactor">
    <cofactor evidence="1 7">
        <name>Mg(2+)</name>
        <dbReference type="ChEBI" id="CHEBI:18420"/>
    </cofactor>
</comment>
<dbReference type="EMBL" id="CACVAZ010000014">
    <property type="protein sequence ID" value="CAA6803759.1"/>
    <property type="molecule type" value="Genomic_DNA"/>
</dbReference>
<accession>A0A6S6SFY5</accession>
<comment type="similarity">
    <text evidence="2">Belongs to the KdsC family.</text>
</comment>
<feature type="binding site" evidence="7">
    <location>
        <position position="11"/>
    </location>
    <ligand>
        <name>substrate</name>
    </ligand>
</feature>
<dbReference type="SUPFAM" id="SSF56784">
    <property type="entry name" value="HAD-like"/>
    <property type="match status" value="1"/>
</dbReference>
<dbReference type="NCBIfam" id="TIGR01662">
    <property type="entry name" value="HAD-SF-IIIA"/>
    <property type="match status" value="1"/>
</dbReference>
<evidence type="ECO:0000256" key="7">
    <source>
        <dbReference type="PIRSR" id="PIRSR006118-2"/>
    </source>
</evidence>
<dbReference type="NCBIfam" id="TIGR01670">
    <property type="entry name" value="KdsC-phosphatas"/>
    <property type="match status" value="1"/>
</dbReference>
<reference evidence="8" key="1">
    <citation type="submission" date="2020-01" db="EMBL/GenBank/DDBJ databases">
        <authorList>
            <person name="Meier V. D."/>
            <person name="Meier V D."/>
        </authorList>
    </citation>
    <scope>NUCLEOTIDE SEQUENCE</scope>
    <source>
        <strain evidence="8">HLG_WM_MAG_02</strain>
    </source>
</reference>
<name>A0A6S6SFY5_9BACT</name>
<dbReference type="AlphaFoldDB" id="A0A6S6SFY5"/>
<dbReference type="SFLD" id="SFLDS00003">
    <property type="entry name" value="Haloacid_Dehalogenase"/>
    <property type="match status" value="1"/>
</dbReference>
<evidence type="ECO:0000256" key="4">
    <source>
        <dbReference type="ARBA" id="ARBA00022723"/>
    </source>
</evidence>
<feature type="binding site" evidence="7">
    <location>
        <position position="9"/>
    </location>
    <ligand>
        <name>Mg(2+)</name>
        <dbReference type="ChEBI" id="CHEBI:18420"/>
    </ligand>
</feature>
<dbReference type="GO" id="GO:0008781">
    <property type="term" value="F:N-acylneuraminate cytidylyltransferase activity"/>
    <property type="evidence" value="ECO:0007669"/>
    <property type="project" value="TreeGrafter"/>
</dbReference>
<organism evidence="8">
    <name type="scientific">uncultured Sulfurovum sp</name>
    <dbReference type="NCBI Taxonomy" id="269237"/>
    <lineage>
        <taxon>Bacteria</taxon>
        <taxon>Pseudomonadati</taxon>
        <taxon>Campylobacterota</taxon>
        <taxon>Epsilonproteobacteria</taxon>
        <taxon>Campylobacterales</taxon>
        <taxon>Sulfurovaceae</taxon>
        <taxon>Sulfurovum</taxon>
        <taxon>environmental samples</taxon>
    </lineage>
</organism>
<evidence type="ECO:0000256" key="5">
    <source>
        <dbReference type="ARBA" id="ARBA00022801"/>
    </source>
</evidence>
<dbReference type="InterPro" id="IPR050793">
    <property type="entry name" value="CMP-NeuNAc_synthase"/>
</dbReference>
<dbReference type="PANTHER" id="PTHR21485:SF3">
    <property type="entry name" value="N-ACYLNEURAMINATE CYTIDYLYLTRANSFERASE"/>
    <property type="match status" value="1"/>
</dbReference>
<evidence type="ECO:0000256" key="3">
    <source>
        <dbReference type="ARBA" id="ARBA00011881"/>
    </source>
</evidence>
<dbReference type="CDD" id="cd01630">
    <property type="entry name" value="HAD_KDO-like"/>
    <property type="match status" value="1"/>
</dbReference>
<dbReference type="InterPro" id="IPR036412">
    <property type="entry name" value="HAD-like_sf"/>
</dbReference>
<dbReference type="GO" id="GO:0019143">
    <property type="term" value="F:3-deoxy-manno-octulosonate-8-phosphatase activity"/>
    <property type="evidence" value="ECO:0007669"/>
    <property type="project" value="UniProtKB-EC"/>
</dbReference>
<dbReference type="PIRSF" id="PIRSF006118">
    <property type="entry name" value="KDO8-P_Ptase"/>
    <property type="match status" value="1"/>
</dbReference>
<dbReference type="Gene3D" id="3.40.50.1000">
    <property type="entry name" value="HAD superfamily/HAD-like"/>
    <property type="match status" value="1"/>
</dbReference>